<feature type="compositionally biased region" description="Polar residues" evidence="1">
    <location>
        <begin position="21"/>
        <end position="33"/>
    </location>
</feature>
<comment type="caution">
    <text evidence="2">The sequence shown here is derived from an EMBL/GenBank/DDBJ whole genome shotgun (WGS) entry which is preliminary data.</text>
</comment>
<evidence type="ECO:0000256" key="1">
    <source>
        <dbReference type="SAM" id="MobiDB-lite"/>
    </source>
</evidence>
<dbReference type="OrthoDB" id="3764734at2759"/>
<feature type="compositionally biased region" description="Low complexity" evidence="1">
    <location>
        <begin position="7"/>
        <end position="20"/>
    </location>
</feature>
<dbReference type="Proteomes" id="UP000249619">
    <property type="component" value="Unassembled WGS sequence"/>
</dbReference>
<sequence length="249" mass="27740">MVPSPTPASRTRTTWPTRTSHNTLHSASPTTAPFVSAGRMQKKPALDKGIKNLMRILDRRLAKAAMYLRKIDEPTYNRIRCSHQDVSKSAPLNVDQHQAAEAHKAWFARDPDRARTSSFRLGGIKSMLAVSISAGAGTSYHYDEGDDGRFYSMILVLGIGGLLKLPKTGYQFYVRPGDVFFLANQQLHKLEVDSGTPNAIQTVFMLWTDKLAMQSAKPSRYNNFYTVEPDAEDETDADDADQADDENGR</sequence>
<dbReference type="AlphaFoldDB" id="A0A364MSH2"/>
<feature type="region of interest" description="Disordered" evidence="1">
    <location>
        <begin position="1"/>
        <end position="40"/>
    </location>
</feature>
<evidence type="ECO:0000313" key="2">
    <source>
        <dbReference type="EMBL" id="RAR02097.1"/>
    </source>
</evidence>
<evidence type="ECO:0000313" key="3">
    <source>
        <dbReference type="Proteomes" id="UP000249619"/>
    </source>
</evidence>
<protein>
    <submittedName>
        <fullName evidence="2">Uncharacterized protein</fullName>
    </submittedName>
</protein>
<keyword evidence="3" id="KW-1185">Reference proteome</keyword>
<feature type="region of interest" description="Disordered" evidence="1">
    <location>
        <begin position="223"/>
        <end position="249"/>
    </location>
</feature>
<name>A0A364MSH2_STELY</name>
<accession>A0A364MSH2</accession>
<organism evidence="2 3">
    <name type="scientific">Stemphylium lycopersici</name>
    <name type="common">Tomato gray leaf spot disease fungus</name>
    <name type="synonym">Thyrospora lycopersici</name>
    <dbReference type="NCBI Taxonomy" id="183478"/>
    <lineage>
        <taxon>Eukaryota</taxon>
        <taxon>Fungi</taxon>
        <taxon>Dikarya</taxon>
        <taxon>Ascomycota</taxon>
        <taxon>Pezizomycotina</taxon>
        <taxon>Dothideomycetes</taxon>
        <taxon>Pleosporomycetidae</taxon>
        <taxon>Pleosporales</taxon>
        <taxon>Pleosporineae</taxon>
        <taxon>Pleosporaceae</taxon>
        <taxon>Stemphylium</taxon>
    </lineage>
</organism>
<proteinExistence type="predicted"/>
<reference evidence="3" key="1">
    <citation type="submission" date="2018-05" db="EMBL/GenBank/DDBJ databases">
        <title>Draft genome sequence of Stemphylium lycopersici strain CIDEFI 213.</title>
        <authorList>
            <person name="Medina R."/>
            <person name="Franco M.E.E."/>
            <person name="Lucentini C.G."/>
            <person name="Saparrat M.C.N."/>
            <person name="Balatti P.A."/>
        </authorList>
    </citation>
    <scope>NUCLEOTIDE SEQUENCE [LARGE SCALE GENOMIC DNA]</scope>
    <source>
        <strain evidence="3">CIDEFI 213</strain>
    </source>
</reference>
<dbReference type="Gene3D" id="3.60.130.30">
    <property type="match status" value="1"/>
</dbReference>
<gene>
    <name evidence="2" type="ORF">DDE83_008691</name>
</gene>
<feature type="compositionally biased region" description="Acidic residues" evidence="1">
    <location>
        <begin position="229"/>
        <end position="249"/>
    </location>
</feature>
<dbReference type="EMBL" id="QGDH01000231">
    <property type="protein sequence ID" value="RAR02097.1"/>
    <property type="molecule type" value="Genomic_DNA"/>
</dbReference>